<name>A0A2G8JYX4_STIJA</name>
<evidence type="ECO:0000259" key="2">
    <source>
        <dbReference type="Pfam" id="PF25094"/>
    </source>
</evidence>
<gene>
    <name evidence="3" type="ORF">BSL78_22203</name>
</gene>
<dbReference type="Proteomes" id="UP000230750">
    <property type="component" value="Unassembled WGS sequence"/>
</dbReference>
<dbReference type="EMBL" id="MRZV01001069">
    <property type="protein sequence ID" value="PIK40940.1"/>
    <property type="molecule type" value="Genomic_DNA"/>
</dbReference>
<organism evidence="3 4">
    <name type="scientific">Stichopus japonicus</name>
    <name type="common">Sea cucumber</name>
    <dbReference type="NCBI Taxonomy" id="307972"/>
    <lineage>
        <taxon>Eukaryota</taxon>
        <taxon>Metazoa</taxon>
        <taxon>Echinodermata</taxon>
        <taxon>Eleutherozoa</taxon>
        <taxon>Echinozoa</taxon>
        <taxon>Holothuroidea</taxon>
        <taxon>Aspidochirotacea</taxon>
        <taxon>Aspidochirotida</taxon>
        <taxon>Stichopodidae</taxon>
        <taxon>Apostichopus</taxon>
    </lineage>
</organism>
<dbReference type="GO" id="GO:0005634">
    <property type="term" value="C:nucleus"/>
    <property type="evidence" value="ECO:0007669"/>
    <property type="project" value="TreeGrafter"/>
</dbReference>
<reference evidence="3 4" key="1">
    <citation type="journal article" date="2017" name="PLoS Biol.">
        <title>The sea cucumber genome provides insights into morphological evolution and visceral regeneration.</title>
        <authorList>
            <person name="Zhang X."/>
            <person name="Sun L."/>
            <person name="Yuan J."/>
            <person name="Sun Y."/>
            <person name="Gao Y."/>
            <person name="Zhang L."/>
            <person name="Li S."/>
            <person name="Dai H."/>
            <person name="Hamel J.F."/>
            <person name="Liu C."/>
            <person name="Yu Y."/>
            <person name="Liu S."/>
            <person name="Lin W."/>
            <person name="Guo K."/>
            <person name="Jin S."/>
            <person name="Xu P."/>
            <person name="Storey K.B."/>
            <person name="Huan P."/>
            <person name="Zhang T."/>
            <person name="Zhou Y."/>
            <person name="Zhang J."/>
            <person name="Lin C."/>
            <person name="Li X."/>
            <person name="Xing L."/>
            <person name="Huo D."/>
            <person name="Sun M."/>
            <person name="Wang L."/>
            <person name="Mercier A."/>
            <person name="Li F."/>
            <person name="Yang H."/>
            <person name="Xiang J."/>
        </authorList>
    </citation>
    <scope>NUCLEOTIDE SEQUENCE [LARGE SCALE GENOMIC DNA]</scope>
    <source>
        <strain evidence="3">Shaxun</strain>
        <tissue evidence="3">Muscle</tissue>
    </source>
</reference>
<dbReference type="Pfam" id="PF01142">
    <property type="entry name" value="TruD"/>
    <property type="match status" value="1"/>
</dbReference>
<dbReference type="Pfam" id="PF25094">
    <property type="entry name" value="R3H_PUS7L"/>
    <property type="match status" value="1"/>
</dbReference>
<dbReference type="PANTHER" id="PTHR13326">
    <property type="entry name" value="TRNA PSEUDOURIDINE SYNTHASE D"/>
    <property type="match status" value="1"/>
</dbReference>
<feature type="domain" description="Pseudouridylate synthase PUS7L R3H" evidence="2">
    <location>
        <begin position="183"/>
        <end position="250"/>
    </location>
</feature>
<evidence type="ECO:0000313" key="4">
    <source>
        <dbReference type="Proteomes" id="UP000230750"/>
    </source>
</evidence>
<dbReference type="GO" id="GO:0003723">
    <property type="term" value="F:RNA binding"/>
    <property type="evidence" value="ECO:0007669"/>
    <property type="project" value="InterPro"/>
</dbReference>
<evidence type="ECO:0000259" key="1">
    <source>
        <dbReference type="Pfam" id="PF23943"/>
    </source>
</evidence>
<dbReference type="STRING" id="307972.A0A2G8JYX4"/>
<dbReference type="SUPFAM" id="SSF55120">
    <property type="entry name" value="Pseudouridine synthase"/>
    <property type="match status" value="1"/>
</dbReference>
<proteinExistence type="predicted"/>
<protein>
    <submittedName>
        <fullName evidence="3">Putative pseudouridylate synthase 7-like-like protein-like</fullName>
    </submittedName>
</protein>
<dbReference type="InterPro" id="IPR056961">
    <property type="entry name" value="R3H_PUS7L"/>
</dbReference>
<dbReference type="InterPro" id="IPR056963">
    <property type="entry name" value="PUS7L_N"/>
</dbReference>
<accession>A0A2G8JYX4</accession>
<dbReference type="InterPro" id="IPR020103">
    <property type="entry name" value="PsdUridine_synth_cat_dom_sf"/>
</dbReference>
<dbReference type="InterPro" id="IPR001656">
    <property type="entry name" value="PsdUridine_synth_TruD"/>
</dbReference>
<dbReference type="Gene3D" id="3.30.2350.20">
    <property type="entry name" value="TruD, catalytic domain"/>
    <property type="match status" value="1"/>
</dbReference>
<comment type="caution">
    <text evidence="3">The sequence shown here is derived from an EMBL/GenBank/DDBJ whole genome shotgun (WGS) entry which is preliminary data.</text>
</comment>
<dbReference type="Pfam" id="PF23943">
    <property type="entry name" value="PUS7L_N"/>
    <property type="match status" value="1"/>
</dbReference>
<dbReference type="PANTHER" id="PTHR13326:SF21">
    <property type="entry name" value="PSEUDOURIDYLATE SYNTHASE PUS7L"/>
    <property type="match status" value="1"/>
</dbReference>
<dbReference type="AlphaFoldDB" id="A0A2G8JYX4"/>
<feature type="domain" description="Pseudouridylate synthase PUS7L N-terminal" evidence="1">
    <location>
        <begin position="94"/>
        <end position="178"/>
    </location>
</feature>
<dbReference type="GO" id="GO:0001522">
    <property type="term" value="P:pseudouridine synthesis"/>
    <property type="evidence" value="ECO:0007669"/>
    <property type="project" value="InterPro"/>
</dbReference>
<evidence type="ECO:0000313" key="3">
    <source>
        <dbReference type="EMBL" id="PIK40940.1"/>
    </source>
</evidence>
<dbReference type="OrthoDB" id="447290at2759"/>
<dbReference type="InterPro" id="IPR042214">
    <property type="entry name" value="TruD_catalytic"/>
</dbReference>
<keyword evidence="4" id="KW-1185">Reference proteome</keyword>
<sequence>MFGMICFRSESPRLKGCIKTRPSDFQVTEINLSGKDAVLSSPDKHVSTSETLHIIPLQQDRNIVKEDQYTSLDSHQDTRKLVPITKDHKNTSVLLTSVLEDDIYKNIQDYAETQRARINKSAPPKLDATDRISPLSLGIFHEKKQRTQLYSAVKCQFPHLHAVVDNDHEMKISVDDMYLTFRSLLSEEDSDNLLRFVSRREVNEKLDLDHMACKSVRTDVHRLIHRHYGSLIESKTFTRDTDGISKSWIQLRIKEKSRGQKRKSDHTKDKIFYTGFTLWKDNLETLDAIQIIARAIRVQPSDISYAGIKDKRAITMQFMAVNQPLHR</sequence>
<dbReference type="GO" id="GO:0009982">
    <property type="term" value="F:pseudouridine synthase activity"/>
    <property type="evidence" value="ECO:0007669"/>
    <property type="project" value="InterPro"/>
</dbReference>